<organism evidence="1 2">
    <name type="scientific">Cinara cedri</name>
    <dbReference type="NCBI Taxonomy" id="506608"/>
    <lineage>
        <taxon>Eukaryota</taxon>
        <taxon>Metazoa</taxon>
        <taxon>Ecdysozoa</taxon>
        <taxon>Arthropoda</taxon>
        <taxon>Hexapoda</taxon>
        <taxon>Insecta</taxon>
        <taxon>Pterygota</taxon>
        <taxon>Neoptera</taxon>
        <taxon>Paraneoptera</taxon>
        <taxon>Hemiptera</taxon>
        <taxon>Sternorrhyncha</taxon>
        <taxon>Aphidomorpha</taxon>
        <taxon>Aphidoidea</taxon>
        <taxon>Aphididae</taxon>
        <taxon>Lachninae</taxon>
        <taxon>Cinara</taxon>
    </lineage>
</organism>
<gene>
    <name evidence="1" type="ORF">CINCED_3A018559</name>
</gene>
<proteinExistence type="predicted"/>
<dbReference type="OrthoDB" id="6624961at2759"/>
<name>A0A5E4MME4_9HEMI</name>
<protein>
    <submittedName>
        <fullName evidence="1">Uncharacterized protein</fullName>
    </submittedName>
</protein>
<accession>A0A5E4MME4</accession>
<dbReference type="Proteomes" id="UP000325440">
    <property type="component" value="Unassembled WGS sequence"/>
</dbReference>
<dbReference type="AlphaFoldDB" id="A0A5E4MME4"/>
<dbReference type="PANTHER" id="PTHR45749:SF23">
    <property type="entry name" value="ZINC FINGER MYM-TYPE PROTEIN 1-LIKE"/>
    <property type="match status" value="1"/>
</dbReference>
<evidence type="ECO:0000313" key="1">
    <source>
        <dbReference type="EMBL" id="VVC32002.1"/>
    </source>
</evidence>
<keyword evidence="2" id="KW-1185">Reference proteome</keyword>
<reference evidence="1 2" key="1">
    <citation type="submission" date="2019-08" db="EMBL/GenBank/DDBJ databases">
        <authorList>
            <person name="Alioto T."/>
            <person name="Alioto T."/>
            <person name="Gomez Garrido J."/>
        </authorList>
    </citation>
    <scope>NUCLEOTIDE SEQUENCE [LARGE SCALE GENOMIC DNA]</scope>
</reference>
<dbReference type="PANTHER" id="PTHR45749">
    <property type="match status" value="1"/>
</dbReference>
<sequence>MYFILNLDGSFFHSKRQYQYICQGTFRPHYRYLSKDMSKTSLIIGKPYQRDYLSYSVSTGYVNSIREPVERFLEFMENIGHKAEPLVEAILSILNKYDINIKFLRGQSYDNAVNMSGAYSGVQAKIKLVALLADFVPCSAHSLNFIGSCAVSCCSVANNYFSFV</sequence>
<evidence type="ECO:0000313" key="2">
    <source>
        <dbReference type="Proteomes" id="UP000325440"/>
    </source>
</evidence>
<dbReference type="EMBL" id="CABPRJ010000952">
    <property type="protein sequence ID" value="VVC32002.1"/>
    <property type="molecule type" value="Genomic_DNA"/>
</dbReference>